<comment type="caution">
    <text evidence="3">The sequence shown here is derived from an EMBL/GenBank/DDBJ whole genome shotgun (WGS) entry which is preliminary data.</text>
</comment>
<dbReference type="PATRIC" id="fig|1263870.3.peg.1985"/>
<evidence type="ECO:0000313" key="4">
    <source>
        <dbReference type="Proteomes" id="UP000011885"/>
    </source>
</evidence>
<feature type="transmembrane region" description="Helical" evidence="2">
    <location>
        <begin position="35"/>
        <end position="56"/>
    </location>
</feature>
<reference evidence="3 4" key="1">
    <citation type="journal article" date="2013" name="Mar. Genomics">
        <title>Expression of sulfatases in Rhodopirellula baltica and the diversity of sulfatases in the genus Rhodopirellula.</title>
        <authorList>
            <person name="Wegner C.E."/>
            <person name="Richter-Heitmann T."/>
            <person name="Klindworth A."/>
            <person name="Klockow C."/>
            <person name="Richter M."/>
            <person name="Achstetter T."/>
            <person name="Glockner F.O."/>
            <person name="Harder J."/>
        </authorList>
    </citation>
    <scope>NUCLEOTIDE SEQUENCE [LARGE SCALE GENOMIC DNA]</scope>
    <source>
        <strain evidence="3 4">SM41</strain>
    </source>
</reference>
<name>M5UFQ4_9BACT</name>
<keyword evidence="2" id="KW-0472">Membrane</keyword>
<keyword evidence="2" id="KW-0812">Transmembrane</keyword>
<protein>
    <submittedName>
        <fullName evidence="3">Membrane protein</fullName>
    </submittedName>
</protein>
<feature type="compositionally biased region" description="Polar residues" evidence="1">
    <location>
        <begin position="267"/>
        <end position="278"/>
    </location>
</feature>
<keyword evidence="2" id="KW-1133">Transmembrane helix</keyword>
<keyword evidence="4" id="KW-1185">Reference proteome</keyword>
<feature type="transmembrane region" description="Helical" evidence="2">
    <location>
        <begin position="76"/>
        <end position="97"/>
    </location>
</feature>
<dbReference type="Proteomes" id="UP000011885">
    <property type="component" value="Unassembled WGS sequence"/>
</dbReference>
<evidence type="ECO:0000256" key="1">
    <source>
        <dbReference type="SAM" id="MobiDB-lite"/>
    </source>
</evidence>
<feature type="compositionally biased region" description="Polar residues" evidence="1">
    <location>
        <begin position="285"/>
        <end position="297"/>
    </location>
</feature>
<dbReference type="AlphaFoldDB" id="M5UFQ4"/>
<feature type="transmembrane region" description="Helical" evidence="2">
    <location>
        <begin position="134"/>
        <end position="160"/>
    </location>
</feature>
<feature type="region of interest" description="Disordered" evidence="1">
    <location>
        <begin position="248"/>
        <end position="297"/>
    </location>
</feature>
<dbReference type="EMBL" id="ANOH01000132">
    <property type="protein sequence ID" value="EMI56676.1"/>
    <property type="molecule type" value="Genomic_DNA"/>
</dbReference>
<gene>
    <name evidence="3" type="ORF">RSSM_01858</name>
</gene>
<organism evidence="3 4">
    <name type="scientific">Rhodopirellula sallentina SM41</name>
    <dbReference type="NCBI Taxonomy" id="1263870"/>
    <lineage>
        <taxon>Bacteria</taxon>
        <taxon>Pseudomonadati</taxon>
        <taxon>Planctomycetota</taxon>
        <taxon>Planctomycetia</taxon>
        <taxon>Pirellulales</taxon>
        <taxon>Pirellulaceae</taxon>
        <taxon>Rhodopirellula</taxon>
    </lineage>
</organism>
<proteinExistence type="predicted"/>
<evidence type="ECO:0000256" key="2">
    <source>
        <dbReference type="SAM" id="Phobius"/>
    </source>
</evidence>
<evidence type="ECO:0000313" key="3">
    <source>
        <dbReference type="EMBL" id="EMI56676.1"/>
    </source>
</evidence>
<accession>M5UFQ4</accession>
<feature type="transmembrane region" description="Helical" evidence="2">
    <location>
        <begin position="103"/>
        <end position="122"/>
    </location>
</feature>
<sequence>MRGLVRGVVNKNTQACLLNMNEPSLQSLQGALANIALPMAVLAIVTFILMFVVVGYSMKFALAVAGVGRFGFWKSIGMVTTTGLASGFVSFLVTVAMSGVPSAELIACVASVGAYAVVISMVGQCGISRGFATCFLYGLFSLIGMVPLFTLVGVGGFVIAKNSDLDQIDFEHLKSELAMTPGVIPGGDESGSGFGDLDLTQVSGAVFGEKLKDIDFNDPNSIDFTDPESLPMQLPGLAIPSGDSKGIYDSFFTEERSSPYPTPAPSRCQSGCSSTKSTLPKKVEPSTSGLRSNPFVQ</sequence>